<evidence type="ECO:0000313" key="5">
    <source>
        <dbReference type="Proteomes" id="UP001628193"/>
    </source>
</evidence>
<keyword evidence="1" id="KW-0489">Methyltransferase</keyword>
<reference evidence="4 5" key="1">
    <citation type="submission" date="2024-09" db="EMBL/GenBank/DDBJ databases">
        <title>Draft genome sequence of Candidatus Magnetaquicoccaceae bacterium FCR-1.</title>
        <authorList>
            <person name="Shimoshige H."/>
            <person name="Shimamura S."/>
            <person name="Taoka A."/>
            <person name="Kobayashi H."/>
            <person name="Maekawa T."/>
        </authorList>
    </citation>
    <scope>NUCLEOTIDE SEQUENCE [LARGE SCALE GENOMIC DNA]</scope>
    <source>
        <strain evidence="4 5">FCR-1</strain>
    </source>
</reference>
<evidence type="ECO:0000313" key="4">
    <source>
        <dbReference type="EMBL" id="GAB0058206.1"/>
    </source>
</evidence>
<gene>
    <name evidence="4" type="ORF">SIID45300_02551</name>
</gene>
<evidence type="ECO:0000256" key="2">
    <source>
        <dbReference type="ARBA" id="ARBA00022679"/>
    </source>
</evidence>
<dbReference type="Pfam" id="PF01596">
    <property type="entry name" value="Methyltransf_3"/>
    <property type="match status" value="1"/>
</dbReference>
<dbReference type="Proteomes" id="UP001628193">
    <property type="component" value="Unassembled WGS sequence"/>
</dbReference>
<comment type="caution">
    <text evidence="4">The sequence shown here is derived from an EMBL/GenBank/DDBJ whole genome shotgun (WGS) entry which is preliminary data.</text>
</comment>
<accession>A0ABQ0CBE6</accession>
<keyword evidence="5" id="KW-1185">Reference proteome</keyword>
<keyword evidence="3" id="KW-0949">S-adenosyl-L-methionine</keyword>
<keyword evidence="2" id="KW-0808">Transferase</keyword>
<name>A0ABQ0CBE6_9PROT</name>
<dbReference type="SUPFAM" id="SSF53335">
    <property type="entry name" value="S-adenosyl-L-methionine-dependent methyltransferases"/>
    <property type="match status" value="1"/>
</dbReference>
<dbReference type="Gene3D" id="3.40.50.150">
    <property type="entry name" value="Vaccinia Virus protein VP39"/>
    <property type="match status" value="1"/>
</dbReference>
<organism evidence="4 5">
    <name type="scientific">Candidatus Magnetaquiglobus chichijimensis</name>
    <dbReference type="NCBI Taxonomy" id="3141448"/>
    <lineage>
        <taxon>Bacteria</taxon>
        <taxon>Pseudomonadati</taxon>
        <taxon>Pseudomonadota</taxon>
        <taxon>Magnetococcia</taxon>
        <taxon>Magnetococcales</taxon>
        <taxon>Candidatus Magnetaquicoccaceae</taxon>
        <taxon>Candidatus Magnetaquiglobus</taxon>
    </lineage>
</organism>
<evidence type="ECO:0008006" key="6">
    <source>
        <dbReference type="Google" id="ProtNLM"/>
    </source>
</evidence>
<dbReference type="InterPro" id="IPR029063">
    <property type="entry name" value="SAM-dependent_MTases_sf"/>
</dbReference>
<dbReference type="InterPro" id="IPR002935">
    <property type="entry name" value="SAM_O-MeTrfase"/>
</dbReference>
<evidence type="ECO:0000256" key="3">
    <source>
        <dbReference type="ARBA" id="ARBA00022691"/>
    </source>
</evidence>
<evidence type="ECO:0000256" key="1">
    <source>
        <dbReference type="ARBA" id="ARBA00022603"/>
    </source>
</evidence>
<protein>
    <recommendedName>
        <fullName evidence="6">O-methyltransferase</fullName>
    </recommendedName>
</protein>
<sequence length="241" mass="26482">MEAWIRAVGEEKARFAALVAGIPYEKKGILFSEMFFFQLGARSAGAKRILESGRARGQSTLVLSVCFPEVPILSIEHDPNSPDVAVAAARLAGRDHVQLLFGDARRRMPELAEAGDVALIDGPKGFAGLRLAFRVLATGKVSMVFIHDVGVGTPDRAWLERIAPEAVYSDDPEFARLCHDLDGAARDDLPEANRFETTYPRPGYGFTLACLPRIPVATAWWRLAMTAIWGVIHRLAVRRLT</sequence>
<dbReference type="EMBL" id="BAAFGK010000004">
    <property type="protein sequence ID" value="GAB0058206.1"/>
    <property type="molecule type" value="Genomic_DNA"/>
</dbReference>
<proteinExistence type="predicted"/>